<name>A0A255H2P3_9ACTN</name>
<protein>
    <submittedName>
        <fullName evidence="2">Uncharacterized protein</fullName>
    </submittedName>
</protein>
<evidence type="ECO:0000313" key="2">
    <source>
        <dbReference type="EMBL" id="OYO21483.1"/>
    </source>
</evidence>
<reference evidence="2 3" key="1">
    <citation type="submission" date="2017-07" db="EMBL/GenBank/DDBJ databases">
        <title>Draft whole genome sequences of clinical Proprionibacteriaceae strains.</title>
        <authorList>
            <person name="Bernier A.-M."/>
            <person name="Bernard K."/>
            <person name="Domingo M.-C."/>
        </authorList>
    </citation>
    <scope>NUCLEOTIDE SEQUENCE [LARGE SCALE GENOMIC DNA]</scope>
    <source>
        <strain evidence="2 3">NML 130396</strain>
    </source>
</reference>
<sequence length="89" mass="9100">MIHHSFAPLLKVPPVNPTAPPGMDGLTTILNWISWGVLIACVAGFLLGVGILVLSDHGPETKGGKRIIIALIGAVLVGAMSGIFAAFTG</sequence>
<dbReference type="AlphaFoldDB" id="A0A255H2P3"/>
<keyword evidence="1" id="KW-0812">Transmembrane</keyword>
<proteinExistence type="predicted"/>
<dbReference type="RefSeq" id="WP_094364085.1">
    <property type="nucleotide sequence ID" value="NZ_NMVQ01000015.1"/>
</dbReference>
<gene>
    <name evidence="2" type="ORF">CGZ93_10415</name>
</gene>
<organism evidence="2 3">
    <name type="scientific">Enemella dayhoffiae</name>
    <dbReference type="NCBI Taxonomy" id="2016507"/>
    <lineage>
        <taxon>Bacteria</taxon>
        <taxon>Bacillati</taxon>
        <taxon>Actinomycetota</taxon>
        <taxon>Actinomycetes</taxon>
        <taxon>Propionibacteriales</taxon>
        <taxon>Propionibacteriaceae</taxon>
        <taxon>Enemella</taxon>
    </lineage>
</organism>
<keyword evidence="1" id="KW-1133">Transmembrane helix</keyword>
<accession>A0A255H2P3</accession>
<evidence type="ECO:0000313" key="3">
    <source>
        <dbReference type="Proteomes" id="UP000216311"/>
    </source>
</evidence>
<feature type="transmembrane region" description="Helical" evidence="1">
    <location>
        <begin position="32"/>
        <end position="55"/>
    </location>
</feature>
<dbReference type="OrthoDB" id="4250843at2"/>
<feature type="transmembrane region" description="Helical" evidence="1">
    <location>
        <begin position="67"/>
        <end position="87"/>
    </location>
</feature>
<keyword evidence="1" id="KW-0472">Membrane</keyword>
<dbReference type="EMBL" id="NMVQ01000015">
    <property type="protein sequence ID" value="OYO21483.1"/>
    <property type="molecule type" value="Genomic_DNA"/>
</dbReference>
<dbReference type="Proteomes" id="UP000216311">
    <property type="component" value="Unassembled WGS sequence"/>
</dbReference>
<evidence type="ECO:0000256" key="1">
    <source>
        <dbReference type="SAM" id="Phobius"/>
    </source>
</evidence>
<comment type="caution">
    <text evidence="2">The sequence shown here is derived from an EMBL/GenBank/DDBJ whole genome shotgun (WGS) entry which is preliminary data.</text>
</comment>
<keyword evidence="3" id="KW-1185">Reference proteome</keyword>